<dbReference type="GO" id="GO:0034045">
    <property type="term" value="C:phagophore assembly site membrane"/>
    <property type="evidence" value="ECO:0007669"/>
    <property type="project" value="UniProtKB-SubCell"/>
</dbReference>
<dbReference type="AlphaFoldDB" id="A0A4Y2TIN0"/>
<dbReference type="PANTHER" id="PTHR13038">
    <property type="entry name" value="APG9 AUTOPHAGY 9"/>
    <property type="match status" value="1"/>
</dbReference>
<proteinExistence type="inferred from homology"/>
<evidence type="ECO:0000256" key="6">
    <source>
        <dbReference type="ARBA" id="ARBA00022989"/>
    </source>
</evidence>
<dbReference type="OrthoDB" id="2020634at2759"/>
<comment type="function">
    <text evidence="10">Phospholipid scramblase involved in autophagy. Cycles between the preautophagosomal structure/phagophore assembly site (PAS) and the cytoplasmic vesicle pool and supplies membrane for the growing autophagosome. Lipid scramblase activity plays a key role in preautophagosomal structure/phagophore assembly by distributing the phospholipids that arrive through ATG2 from the cytoplasmic to the luminal leaflet of the bilayer, thereby driving autophagosomal membrane expansion.</text>
</comment>
<feature type="transmembrane region" description="Helical" evidence="10">
    <location>
        <begin position="127"/>
        <end position="152"/>
    </location>
</feature>
<comment type="caution">
    <text evidence="10">Lacks conserved residue(s) required for the propagation of feature annotation.</text>
</comment>
<keyword evidence="6 10" id="KW-1133">Transmembrane helix</keyword>
<evidence type="ECO:0000256" key="1">
    <source>
        <dbReference type="ARBA" id="ARBA00004511"/>
    </source>
</evidence>
<dbReference type="PANTHER" id="PTHR13038:SF10">
    <property type="entry name" value="AUTOPHAGY-RELATED PROTEIN 9"/>
    <property type="match status" value="1"/>
</dbReference>
<evidence type="ECO:0000313" key="12">
    <source>
        <dbReference type="Proteomes" id="UP000499080"/>
    </source>
</evidence>
<dbReference type="InterPro" id="IPR007241">
    <property type="entry name" value="Autophagy-rel_prot_9"/>
</dbReference>
<evidence type="ECO:0000256" key="8">
    <source>
        <dbReference type="ARBA" id="ARBA00023055"/>
    </source>
</evidence>
<dbReference type="GO" id="GO:0000422">
    <property type="term" value="P:autophagy of mitochondrion"/>
    <property type="evidence" value="ECO:0007669"/>
    <property type="project" value="TreeGrafter"/>
</dbReference>
<dbReference type="GO" id="GO:0034727">
    <property type="term" value="P:piecemeal microautophagy of the nucleus"/>
    <property type="evidence" value="ECO:0007669"/>
    <property type="project" value="TreeGrafter"/>
</dbReference>
<keyword evidence="8 10" id="KW-0445">Lipid transport</keyword>
<organism evidence="11 12">
    <name type="scientific">Araneus ventricosus</name>
    <name type="common">Orbweaver spider</name>
    <name type="synonym">Epeira ventricosa</name>
    <dbReference type="NCBI Taxonomy" id="182803"/>
    <lineage>
        <taxon>Eukaryota</taxon>
        <taxon>Metazoa</taxon>
        <taxon>Ecdysozoa</taxon>
        <taxon>Arthropoda</taxon>
        <taxon>Chelicerata</taxon>
        <taxon>Arachnida</taxon>
        <taxon>Araneae</taxon>
        <taxon>Araneomorphae</taxon>
        <taxon>Entelegynae</taxon>
        <taxon>Araneoidea</taxon>
        <taxon>Araneidae</taxon>
        <taxon>Araneus</taxon>
    </lineage>
</organism>
<sequence>MMRPFGASFTNYNENKRWGPSRPTTAQSEISVMILASLAGAFRNIPSAFEFATRLIRKKQSPTLGVGEAPVRFDNLNTTVSFVIFIHIEDVIQTSTYLSPFKAPGKLKEEFKKREERAKCAAQLTRTFRIVGLICIFLIPLFFFWSILSFLVNYSGYVRLEPGFFSVRRWSRYARLYLRHFNEMDHELDKRLGRASKPAKDYMRSFSTPLVVVIN</sequence>
<feature type="non-terminal residue" evidence="11">
    <location>
        <position position="215"/>
    </location>
</feature>
<comment type="caution">
    <text evidence="11">The sequence shown here is derived from an EMBL/GenBank/DDBJ whole genome shotgun (WGS) entry which is preliminary data.</text>
</comment>
<dbReference type="GO" id="GO:0006869">
    <property type="term" value="P:lipid transport"/>
    <property type="evidence" value="ECO:0007669"/>
    <property type="project" value="UniProtKB-KW"/>
</dbReference>
<protein>
    <recommendedName>
        <fullName evidence="3 10">Autophagy-related protein 9</fullName>
    </recommendedName>
</protein>
<keyword evidence="12" id="KW-1185">Reference proteome</keyword>
<evidence type="ECO:0000256" key="5">
    <source>
        <dbReference type="ARBA" id="ARBA00022692"/>
    </source>
</evidence>
<name>A0A4Y2TIN0_ARAVE</name>
<evidence type="ECO:0000256" key="7">
    <source>
        <dbReference type="ARBA" id="ARBA00023006"/>
    </source>
</evidence>
<evidence type="ECO:0000256" key="10">
    <source>
        <dbReference type="RuleBase" id="RU364027"/>
    </source>
</evidence>
<gene>
    <name evidence="11" type="ORF">AVEN_215659_1</name>
</gene>
<evidence type="ECO:0000256" key="2">
    <source>
        <dbReference type="ARBA" id="ARBA00006185"/>
    </source>
</evidence>
<dbReference type="GO" id="GO:0061709">
    <property type="term" value="P:reticulophagy"/>
    <property type="evidence" value="ECO:0007669"/>
    <property type="project" value="TreeGrafter"/>
</dbReference>
<dbReference type="Pfam" id="PF04109">
    <property type="entry name" value="ATG9"/>
    <property type="match status" value="1"/>
</dbReference>
<keyword evidence="4 10" id="KW-0813">Transport</keyword>
<dbReference type="EMBL" id="BGPR01028439">
    <property type="protein sequence ID" value="GBN99603.1"/>
    <property type="molecule type" value="Genomic_DNA"/>
</dbReference>
<evidence type="ECO:0000256" key="4">
    <source>
        <dbReference type="ARBA" id="ARBA00022448"/>
    </source>
</evidence>
<evidence type="ECO:0000256" key="3">
    <source>
        <dbReference type="ARBA" id="ARBA00018074"/>
    </source>
</evidence>
<comment type="similarity">
    <text evidence="2 10">Belongs to the ATG9 family.</text>
</comment>
<dbReference type="GO" id="GO:0005776">
    <property type="term" value="C:autophagosome"/>
    <property type="evidence" value="ECO:0007669"/>
    <property type="project" value="TreeGrafter"/>
</dbReference>
<evidence type="ECO:0000313" key="11">
    <source>
        <dbReference type="EMBL" id="GBN99603.1"/>
    </source>
</evidence>
<reference evidence="11 12" key="1">
    <citation type="journal article" date="2019" name="Sci. Rep.">
        <title>Orb-weaving spider Araneus ventricosus genome elucidates the spidroin gene catalogue.</title>
        <authorList>
            <person name="Kono N."/>
            <person name="Nakamura H."/>
            <person name="Ohtoshi R."/>
            <person name="Moran D.A.P."/>
            <person name="Shinohara A."/>
            <person name="Yoshida Y."/>
            <person name="Fujiwara M."/>
            <person name="Mori M."/>
            <person name="Tomita M."/>
            <person name="Arakawa K."/>
        </authorList>
    </citation>
    <scope>NUCLEOTIDE SEQUENCE [LARGE SCALE GENOMIC DNA]</scope>
</reference>
<accession>A0A4Y2TIN0</accession>
<comment type="subcellular location">
    <subcellularLocation>
        <location evidence="1 10">Preautophagosomal structure membrane</location>
        <topology evidence="1 10">Multi-pass membrane protein</topology>
    </subcellularLocation>
</comment>
<keyword evidence="7 10" id="KW-0072">Autophagy</keyword>
<dbReference type="GO" id="GO:0034497">
    <property type="term" value="P:protein localization to phagophore assembly site"/>
    <property type="evidence" value="ECO:0007669"/>
    <property type="project" value="TreeGrafter"/>
</dbReference>
<keyword evidence="9 10" id="KW-0472">Membrane</keyword>
<keyword evidence="5 10" id="KW-0812">Transmembrane</keyword>
<evidence type="ECO:0000256" key="9">
    <source>
        <dbReference type="ARBA" id="ARBA00023136"/>
    </source>
</evidence>
<dbReference type="Proteomes" id="UP000499080">
    <property type="component" value="Unassembled WGS sequence"/>
</dbReference>